<comment type="caution">
    <text evidence="2">The sequence shown here is derived from an EMBL/GenBank/DDBJ whole genome shotgun (WGS) entry which is preliminary data.</text>
</comment>
<feature type="domain" description="NADP-dependent oxidoreductase" evidence="1">
    <location>
        <begin position="37"/>
        <end position="333"/>
    </location>
</feature>
<dbReference type="RefSeq" id="WP_344858169.1">
    <property type="nucleotide sequence ID" value="NZ_BAAAZN010000004.1"/>
</dbReference>
<dbReference type="Pfam" id="PF00248">
    <property type="entry name" value="Aldo_ket_red"/>
    <property type="match status" value="1"/>
</dbReference>
<dbReference type="InterPro" id="IPR023210">
    <property type="entry name" value="NADP_OxRdtase_dom"/>
</dbReference>
<protein>
    <submittedName>
        <fullName evidence="2">Aldo/keto reductase</fullName>
    </submittedName>
</protein>
<dbReference type="InterPro" id="IPR050523">
    <property type="entry name" value="AKR_Detox_Biosynth"/>
</dbReference>
<evidence type="ECO:0000259" key="1">
    <source>
        <dbReference type="Pfam" id="PF00248"/>
    </source>
</evidence>
<name>A0ABP6VP50_9PSEU</name>
<proteinExistence type="predicted"/>
<keyword evidence="3" id="KW-1185">Reference proteome</keyword>
<dbReference type="EMBL" id="BAAAZN010000004">
    <property type="protein sequence ID" value="GAA3537556.1"/>
    <property type="molecule type" value="Genomic_DNA"/>
</dbReference>
<dbReference type="Proteomes" id="UP001500689">
    <property type="component" value="Unassembled WGS sequence"/>
</dbReference>
<dbReference type="SUPFAM" id="SSF51430">
    <property type="entry name" value="NAD(P)-linked oxidoreductase"/>
    <property type="match status" value="1"/>
</dbReference>
<evidence type="ECO:0000313" key="3">
    <source>
        <dbReference type="Proteomes" id="UP001500689"/>
    </source>
</evidence>
<sequence>MTFAVDAKRQPGEATLDRLERDRFYTQLGRTGLRISRLALGTVNFGGRVEEPEARRLMDHALARGINFVDTANTYGWRVYKGHTEEVIGRWLAASPSRRDEVILATKVGNEVGPGPNDHGLSARHIIAACEASLRRLGTDWIDLYQMHVVDHTSSWDEVWQAMEQLVGQGKVRYVGSSNFAGWNLAAAQESARNRNFLGVVAEQCGYNLVTRFPELEVLPAAQAYGIAVLVWSPLHGGLLGGVLRKLAEGTAVKSAQGRAAATLDGWHDTIAEYERSCREIGRDPAQVGLSWVLSRPAVTGVVIGPRTEEHVDGAIEALEKPLSEAEIGTLDDLFPPAGGGGPAPQAWIS</sequence>
<dbReference type="PANTHER" id="PTHR43364">
    <property type="entry name" value="NADH-SPECIFIC METHYLGLYOXAL REDUCTASE-RELATED"/>
    <property type="match status" value="1"/>
</dbReference>
<evidence type="ECO:0000313" key="2">
    <source>
        <dbReference type="EMBL" id="GAA3537556.1"/>
    </source>
</evidence>
<gene>
    <name evidence="2" type="ORF">GCM10022222_21470</name>
</gene>
<organism evidence="2 3">
    <name type="scientific">Amycolatopsis ultiminotia</name>
    <dbReference type="NCBI Taxonomy" id="543629"/>
    <lineage>
        <taxon>Bacteria</taxon>
        <taxon>Bacillati</taxon>
        <taxon>Actinomycetota</taxon>
        <taxon>Actinomycetes</taxon>
        <taxon>Pseudonocardiales</taxon>
        <taxon>Pseudonocardiaceae</taxon>
        <taxon>Amycolatopsis</taxon>
    </lineage>
</organism>
<dbReference type="Gene3D" id="3.20.20.100">
    <property type="entry name" value="NADP-dependent oxidoreductase domain"/>
    <property type="match status" value="1"/>
</dbReference>
<reference evidence="3" key="1">
    <citation type="journal article" date="2019" name="Int. J. Syst. Evol. Microbiol.">
        <title>The Global Catalogue of Microorganisms (GCM) 10K type strain sequencing project: providing services to taxonomists for standard genome sequencing and annotation.</title>
        <authorList>
            <consortium name="The Broad Institute Genomics Platform"/>
            <consortium name="The Broad Institute Genome Sequencing Center for Infectious Disease"/>
            <person name="Wu L."/>
            <person name="Ma J."/>
        </authorList>
    </citation>
    <scope>NUCLEOTIDE SEQUENCE [LARGE SCALE GENOMIC DNA]</scope>
    <source>
        <strain evidence="3">JCM 16898</strain>
    </source>
</reference>
<accession>A0ABP6VP50</accession>
<dbReference type="InterPro" id="IPR036812">
    <property type="entry name" value="NAD(P)_OxRdtase_dom_sf"/>
</dbReference>
<dbReference type="PANTHER" id="PTHR43364:SF5">
    <property type="entry name" value="REDUCTASE"/>
    <property type="match status" value="1"/>
</dbReference>